<dbReference type="SUPFAM" id="SSF55931">
    <property type="entry name" value="Glutamine synthetase/guanido kinase"/>
    <property type="match status" value="2"/>
</dbReference>
<dbReference type="Pfam" id="PF00120">
    <property type="entry name" value="Gln-synt_C"/>
    <property type="match status" value="2"/>
</dbReference>
<dbReference type="Gene3D" id="3.30.590.10">
    <property type="entry name" value="Glutamine synthetase/guanido kinase, catalytic domain"/>
    <property type="match status" value="2"/>
</dbReference>
<dbReference type="GO" id="GO:0006542">
    <property type="term" value="P:glutamine biosynthetic process"/>
    <property type="evidence" value="ECO:0007669"/>
    <property type="project" value="InterPro"/>
</dbReference>
<organism evidence="8 9">
    <name type="scientific">Volvox africanus</name>
    <dbReference type="NCBI Taxonomy" id="51714"/>
    <lineage>
        <taxon>Eukaryota</taxon>
        <taxon>Viridiplantae</taxon>
        <taxon>Chlorophyta</taxon>
        <taxon>core chlorophytes</taxon>
        <taxon>Chlorophyceae</taxon>
        <taxon>CS clade</taxon>
        <taxon>Chlamydomonadales</taxon>
        <taxon>Volvocaceae</taxon>
        <taxon>Volvox</taxon>
    </lineage>
</organism>
<dbReference type="PANTHER" id="PTHR43785">
    <property type="entry name" value="GAMMA-GLUTAMYLPUTRESCINE SYNTHETASE"/>
    <property type="match status" value="1"/>
</dbReference>
<evidence type="ECO:0000259" key="7">
    <source>
        <dbReference type="PROSITE" id="PS51987"/>
    </source>
</evidence>
<accession>A0A8J4FC92</accession>
<name>A0A8J4FC92_9CHLO</name>
<feature type="region of interest" description="Disordered" evidence="6">
    <location>
        <begin position="368"/>
        <end position="421"/>
    </location>
</feature>
<evidence type="ECO:0000256" key="1">
    <source>
        <dbReference type="ARBA" id="ARBA00001946"/>
    </source>
</evidence>
<dbReference type="InterPro" id="IPR036651">
    <property type="entry name" value="Gln_synt_N_sf"/>
</dbReference>
<comment type="caution">
    <text evidence="8">The sequence shown here is derived from an EMBL/GenBank/DDBJ whole genome shotgun (WGS) entry which is preliminary data.</text>
</comment>
<dbReference type="InterPro" id="IPR008146">
    <property type="entry name" value="Gln_synth_cat_dom"/>
</dbReference>
<evidence type="ECO:0000313" key="8">
    <source>
        <dbReference type="EMBL" id="GIL65035.1"/>
    </source>
</evidence>
<dbReference type="AlphaFoldDB" id="A0A8J4FC92"/>
<dbReference type="SMART" id="SM01230">
    <property type="entry name" value="Gln-synt_C"/>
    <property type="match status" value="1"/>
</dbReference>
<feature type="compositionally biased region" description="Low complexity" evidence="6">
    <location>
        <begin position="396"/>
        <end position="416"/>
    </location>
</feature>
<evidence type="ECO:0000256" key="5">
    <source>
        <dbReference type="RuleBase" id="RU000384"/>
    </source>
</evidence>
<keyword evidence="3" id="KW-0460">Magnesium</keyword>
<dbReference type="PROSITE" id="PS00181">
    <property type="entry name" value="GLNA_ATP"/>
    <property type="match status" value="1"/>
</dbReference>
<evidence type="ECO:0000256" key="3">
    <source>
        <dbReference type="ARBA" id="ARBA00022842"/>
    </source>
</evidence>
<keyword evidence="9" id="KW-1185">Reference proteome</keyword>
<sequence>MDRFLKALDFSTHTEHLAQATSTLQLAENDSKDHDQTAGQLNTVTAAVSFQPSLLNPEHSGRQLDVSQAKAIRLIWCDTAGIRRCRVVPARRYETLHTCGLGITTACMAMPAYGDFPAPNAGLTAVGEARMKPVELTRVALPWSPGHHMALVEFDAPRSENPWDCCPRRALRNTCKMLHDNFGLTMQVGFELEFLLLERAPAGDGGIMGSGWRPVDSSVYCQSSALDSQAKVLDEVIGALEAMGIAVVQWHGESAPGQYEIALMHGDAVEAVDKLLLAKEALVGVAASHGLAVSFLPKPFPDAAGNGLHVHFSLWKDGKCLMHDPHGGSYTSNRLEAAAAAVIAAAADLTPTRLSNIQDGGISTETIPALPQVLPSPPDEGHQHRVRPPGWRQSAPGPKTEGPTPGGPTRPATVTTSPPQPIPSMEMLSFLAGVLTYMDVLLPFTSPSPNSYARLRPGSWAGAYAAWGYNNREVPLRVTAPGPKHLDMMHVEYKALDGTANPYLALSAIMVAGMLGIFAKLFPPEPCQVPPHELDTEASSRLGVRLLPGSLRAALDLLQNTRKGEAFKDAVAEAIGRPLLQAFLAVREAEAVHAPNDNPRSLLLRYS</sequence>
<feature type="domain" description="GS catalytic" evidence="7">
    <location>
        <begin position="167"/>
        <end position="607"/>
    </location>
</feature>
<gene>
    <name evidence="8" type="ORF">Vafri_18884</name>
</gene>
<dbReference type="EMBL" id="BNCO01000072">
    <property type="protein sequence ID" value="GIL65035.1"/>
    <property type="molecule type" value="Genomic_DNA"/>
</dbReference>
<dbReference type="InterPro" id="IPR014746">
    <property type="entry name" value="Gln_synth/guanido_kin_cat_dom"/>
</dbReference>
<keyword evidence="2" id="KW-0436">Ligase</keyword>
<evidence type="ECO:0000256" key="2">
    <source>
        <dbReference type="ARBA" id="ARBA00022598"/>
    </source>
</evidence>
<dbReference type="InterPro" id="IPR027303">
    <property type="entry name" value="Gln_synth_gly_rich_site"/>
</dbReference>
<dbReference type="Gene3D" id="3.10.20.70">
    <property type="entry name" value="Glutamine synthetase, N-terminal domain"/>
    <property type="match status" value="1"/>
</dbReference>
<reference evidence="8" key="1">
    <citation type="journal article" date="2021" name="Proc. Natl. Acad. Sci. U.S.A.">
        <title>Three genomes in the algal genus Volvox reveal the fate of a haploid sex-determining region after a transition to homothallism.</title>
        <authorList>
            <person name="Yamamoto K."/>
            <person name="Hamaji T."/>
            <person name="Kawai-Toyooka H."/>
            <person name="Matsuzaki R."/>
            <person name="Takahashi F."/>
            <person name="Nishimura Y."/>
            <person name="Kawachi M."/>
            <person name="Noguchi H."/>
            <person name="Minakuchi Y."/>
            <person name="Umen J.G."/>
            <person name="Toyoda A."/>
            <person name="Nozaki H."/>
        </authorList>
    </citation>
    <scope>NUCLEOTIDE SEQUENCE</scope>
    <source>
        <strain evidence="8">NIES-3780</strain>
    </source>
</reference>
<dbReference type="Proteomes" id="UP000747399">
    <property type="component" value="Unassembled WGS sequence"/>
</dbReference>
<evidence type="ECO:0000313" key="9">
    <source>
        <dbReference type="Proteomes" id="UP000747399"/>
    </source>
</evidence>
<comment type="cofactor">
    <cofactor evidence="1">
        <name>Mg(2+)</name>
        <dbReference type="ChEBI" id="CHEBI:18420"/>
    </cofactor>
</comment>
<evidence type="ECO:0000256" key="6">
    <source>
        <dbReference type="SAM" id="MobiDB-lite"/>
    </source>
</evidence>
<evidence type="ECO:0000256" key="4">
    <source>
        <dbReference type="PROSITE-ProRule" id="PRU01331"/>
    </source>
</evidence>
<protein>
    <recommendedName>
        <fullName evidence="7">GS catalytic domain-containing protein</fullName>
    </recommendedName>
</protein>
<dbReference type="GO" id="GO:0004356">
    <property type="term" value="F:glutamine synthetase activity"/>
    <property type="evidence" value="ECO:0007669"/>
    <property type="project" value="InterPro"/>
</dbReference>
<dbReference type="PROSITE" id="PS51987">
    <property type="entry name" value="GS_CATALYTIC"/>
    <property type="match status" value="1"/>
</dbReference>
<proteinExistence type="inferred from homology"/>
<comment type="similarity">
    <text evidence="4 5">Belongs to the glutamine synthetase family.</text>
</comment>
<dbReference type="PANTHER" id="PTHR43785:SF2">
    <property type="entry name" value="TYPE-1 GLUTAMINE SYNTHETASE 1"/>
    <property type="match status" value="1"/>
</dbReference>